<feature type="transmembrane region" description="Helical" evidence="1">
    <location>
        <begin position="191"/>
        <end position="213"/>
    </location>
</feature>
<dbReference type="GeneID" id="37641169"/>
<keyword evidence="1" id="KW-0472">Membrane</keyword>
<evidence type="ECO:0000313" key="3">
    <source>
        <dbReference type="Proteomes" id="UP000258613"/>
    </source>
</evidence>
<gene>
    <name evidence="2" type="ORF">AArcMg_0685</name>
</gene>
<dbReference type="AlphaFoldDB" id="A0A346PMG2"/>
<name>A0A346PMG2_9EURY</name>
<dbReference type="Proteomes" id="UP000258613">
    <property type="component" value="Chromosome"/>
</dbReference>
<keyword evidence="1" id="KW-0812">Transmembrane</keyword>
<evidence type="ECO:0000256" key="1">
    <source>
        <dbReference type="SAM" id="Phobius"/>
    </source>
</evidence>
<protein>
    <submittedName>
        <fullName evidence="2">Uncharacterized protein</fullName>
    </submittedName>
</protein>
<evidence type="ECO:0000313" key="2">
    <source>
        <dbReference type="EMBL" id="AXR80707.1"/>
    </source>
</evidence>
<reference evidence="3" key="1">
    <citation type="submission" date="2018-02" db="EMBL/GenBank/DDBJ databases">
        <title>Phenotypic and genomic properties of facultatively anaerobic sulfur-reducing natronoarchaea from hypersaline soda lakes.</title>
        <authorList>
            <person name="Sorokin D.Y."/>
            <person name="Kublanov I.V."/>
            <person name="Roman P."/>
            <person name="Sinninghe Damste J.S."/>
            <person name="Golyshin P.N."/>
            <person name="Rojo D."/>
            <person name="Ciordia S."/>
            <person name="Mena M.D.C."/>
            <person name="Ferrer M."/>
            <person name="Messina E."/>
            <person name="Smedile F."/>
            <person name="La Spada G."/>
            <person name="La Cono V."/>
            <person name="Yakimov M.M."/>
        </authorList>
    </citation>
    <scope>NUCLEOTIDE SEQUENCE [LARGE SCALE GENOMIC DNA]</scope>
    <source>
        <strain evidence="3">AArc-Mg</strain>
    </source>
</reference>
<dbReference type="RefSeq" id="WP_117367466.1">
    <property type="nucleotide sequence ID" value="NZ_CP027033.1"/>
</dbReference>
<accession>A0A346PMG2</accession>
<sequence>MLRKITQYVPFTDARRERMFRVGLHKLADGCDALVLMEWPDKQATLHQAIWNSEIAGWELDNGKRIFPRGKGGDPKNYAGVDIVYAHSEAAGPVSTEASLIAGAEEQDLYKEVDENGDPVQQGVAADGGQPAEVDDHVPDFPVKGLEWDAVEFNLGDAVEYDPFPVREDDARQAAEWAELSAKDEGQALKYVAYGALGVVLIVAFFVILLWALNAVSSGDGGAIPMMTGVVGPAAKGLDPRGVAMQDLPVSNLTGAADGGDL</sequence>
<keyword evidence="3" id="KW-1185">Reference proteome</keyword>
<proteinExistence type="predicted"/>
<dbReference type="EMBL" id="CP027033">
    <property type="protein sequence ID" value="AXR80707.1"/>
    <property type="molecule type" value="Genomic_DNA"/>
</dbReference>
<keyword evidence="1" id="KW-1133">Transmembrane helix</keyword>
<dbReference type="KEGG" id="nag:AArcMg_0685"/>
<organism evidence="2 3">
    <name type="scientific">Natrarchaeobaculum sulfurireducens</name>
    <dbReference type="NCBI Taxonomy" id="2044521"/>
    <lineage>
        <taxon>Archaea</taxon>
        <taxon>Methanobacteriati</taxon>
        <taxon>Methanobacteriota</taxon>
        <taxon>Stenosarchaea group</taxon>
        <taxon>Halobacteria</taxon>
        <taxon>Halobacteriales</taxon>
        <taxon>Natrialbaceae</taxon>
        <taxon>Natrarchaeobaculum</taxon>
    </lineage>
</organism>